<feature type="repeat" description="ANK" evidence="1">
    <location>
        <begin position="55"/>
        <end position="78"/>
    </location>
</feature>
<protein>
    <submittedName>
        <fullName evidence="2">Uncharacterized protein</fullName>
    </submittedName>
</protein>
<gene>
    <name evidence="2" type="ORF">A3F84_01905</name>
</gene>
<dbReference type="SUPFAM" id="SSF48403">
    <property type="entry name" value="Ankyrin repeat"/>
    <property type="match status" value="1"/>
</dbReference>
<dbReference type="PROSITE" id="PS50088">
    <property type="entry name" value="ANK_REPEAT"/>
    <property type="match status" value="1"/>
</dbReference>
<dbReference type="PROSITE" id="PS50297">
    <property type="entry name" value="ANK_REP_REGION"/>
    <property type="match status" value="1"/>
</dbReference>
<name>A0A1F6CAM3_HANXR</name>
<dbReference type="Gene3D" id="1.25.40.20">
    <property type="entry name" value="Ankyrin repeat-containing domain"/>
    <property type="match status" value="1"/>
</dbReference>
<dbReference type="Proteomes" id="UP000178606">
    <property type="component" value="Unassembled WGS sequence"/>
</dbReference>
<dbReference type="InterPro" id="IPR002110">
    <property type="entry name" value="Ankyrin_rpt"/>
</dbReference>
<keyword evidence="1" id="KW-0040">ANK repeat</keyword>
<evidence type="ECO:0000313" key="3">
    <source>
        <dbReference type="Proteomes" id="UP000178606"/>
    </source>
</evidence>
<comment type="caution">
    <text evidence="2">The sequence shown here is derived from an EMBL/GenBank/DDBJ whole genome shotgun (WGS) entry which is preliminary data.</text>
</comment>
<organism evidence="2 3">
    <name type="scientific">Handelsmanbacteria sp. (strain RIFCSPLOWO2_12_FULL_64_10)</name>
    <dbReference type="NCBI Taxonomy" id="1817868"/>
    <lineage>
        <taxon>Bacteria</taxon>
        <taxon>Candidatus Handelsmaniibacteriota</taxon>
    </lineage>
</organism>
<dbReference type="EMBL" id="MFKF01000345">
    <property type="protein sequence ID" value="OGG46051.1"/>
    <property type="molecule type" value="Genomic_DNA"/>
</dbReference>
<dbReference type="InterPro" id="IPR036770">
    <property type="entry name" value="Ankyrin_rpt-contain_sf"/>
</dbReference>
<evidence type="ECO:0000313" key="2">
    <source>
        <dbReference type="EMBL" id="OGG46051.1"/>
    </source>
</evidence>
<dbReference type="Pfam" id="PF00023">
    <property type="entry name" value="Ank"/>
    <property type="match status" value="1"/>
</dbReference>
<reference evidence="2 3" key="1">
    <citation type="journal article" date="2016" name="Nat. Commun.">
        <title>Thousands of microbial genomes shed light on interconnected biogeochemical processes in an aquifer system.</title>
        <authorList>
            <person name="Anantharaman K."/>
            <person name="Brown C.T."/>
            <person name="Hug L.A."/>
            <person name="Sharon I."/>
            <person name="Castelle C.J."/>
            <person name="Probst A.J."/>
            <person name="Thomas B.C."/>
            <person name="Singh A."/>
            <person name="Wilkins M.J."/>
            <person name="Karaoz U."/>
            <person name="Brodie E.L."/>
            <person name="Williams K.H."/>
            <person name="Hubbard S.S."/>
            <person name="Banfield J.F."/>
        </authorList>
    </citation>
    <scope>NUCLEOTIDE SEQUENCE [LARGE SCALE GENOMIC DNA]</scope>
    <source>
        <strain evidence="3">RIFCSPLOWO2_12_FULL_64_10</strain>
    </source>
</reference>
<dbReference type="AlphaFoldDB" id="A0A1F6CAM3"/>
<accession>A0A1F6CAM3</accession>
<proteinExistence type="predicted"/>
<evidence type="ECO:0000256" key="1">
    <source>
        <dbReference type="PROSITE-ProRule" id="PRU00023"/>
    </source>
</evidence>
<sequence>MAKKALRKEAPSRDDAFVDEIGIFTAAQNGDAKRVRQILKARPDLVNAQRWYQFPIHTAVREGHAEVVDLLRRHGAKG</sequence>